<organism evidence="1 2">
    <name type="scientific">Nocardiopsis ansamitocini</name>
    <dbReference type="NCBI Taxonomy" id="1670832"/>
    <lineage>
        <taxon>Bacteria</taxon>
        <taxon>Bacillati</taxon>
        <taxon>Actinomycetota</taxon>
        <taxon>Actinomycetes</taxon>
        <taxon>Streptosporangiales</taxon>
        <taxon>Nocardiopsidaceae</taxon>
        <taxon>Nocardiopsis</taxon>
    </lineage>
</organism>
<gene>
    <name evidence="1" type="ORF">Nans01_28860</name>
</gene>
<dbReference type="Proteomes" id="UP001165092">
    <property type="component" value="Unassembled WGS sequence"/>
</dbReference>
<evidence type="ECO:0000313" key="2">
    <source>
        <dbReference type="Proteomes" id="UP001165092"/>
    </source>
</evidence>
<keyword evidence="2" id="KW-1185">Reference proteome</keyword>
<dbReference type="AlphaFoldDB" id="A0A9W6P6U1"/>
<dbReference type="EMBL" id="BSQG01000004">
    <property type="protein sequence ID" value="GLU48535.1"/>
    <property type="molecule type" value="Genomic_DNA"/>
</dbReference>
<evidence type="ECO:0000313" key="1">
    <source>
        <dbReference type="EMBL" id="GLU48535.1"/>
    </source>
</evidence>
<dbReference type="RefSeq" id="WP_285760007.1">
    <property type="nucleotide sequence ID" value="NZ_BSQG01000004.1"/>
</dbReference>
<accession>A0A9W6P6U1</accession>
<protein>
    <submittedName>
        <fullName evidence="1">Uncharacterized protein</fullName>
    </submittedName>
</protein>
<reference evidence="1" key="1">
    <citation type="submission" date="2023-02" db="EMBL/GenBank/DDBJ databases">
        <title>Nocardiopsis ansamitocini NBRC 112285.</title>
        <authorList>
            <person name="Ichikawa N."/>
            <person name="Sato H."/>
            <person name="Tonouchi N."/>
        </authorList>
    </citation>
    <scope>NUCLEOTIDE SEQUENCE</scope>
    <source>
        <strain evidence="1">NBRC 112285</strain>
    </source>
</reference>
<name>A0A9W6P6U1_9ACTN</name>
<sequence>MDALTRDEIDTALSALGNWEYQAGVLARLARTDDPEGLGRAFDQAAGKDRDHVDAVDTPNGLVLRVRTPGTDTVTAVDVEVAARLEQVIELGGADSVPPAPRERG</sequence>
<comment type="caution">
    <text evidence="1">The sequence shown here is derived from an EMBL/GenBank/DDBJ whole genome shotgun (WGS) entry which is preliminary data.</text>
</comment>
<proteinExistence type="predicted"/>